<keyword evidence="8" id="KW-0406">Ion transport</keyword>
<keyword evidence="10" id="KW-0739">Sodium transport</keyword>
<feature type="transmembrane region" description="Helical" evidence="11">
    <location>
        <begin position="198"/>
        <end position="217"/>
    </location>
</feature>
<feature type="transmembrane region" description="Helical" evidence="11">
    <location>
        <begin position="491"/>
        <end position="513"/>
    </location>
</feature>
<evidence type="ECO:0000256" key="2">
    <source>
        <dbReference type="ARBA" id="ARBA00006434"/>
    </source>
</evidence>
<feature type="transmembrane region" description="Helical" evidence="11">
    <location>
        <begin position="119"/>
        <end position="138"/>
    </location>
</feature>
<feature type="transmembrane region" description="Helical" evidence="11">
    <location>
        <begin position="88"/>
        <end position="113"/>
    </location>
</feature>
<evidence type="ECO:0000256" key="4">
    <source>
        <dbReference type="ARBA" id="ARBA00022475"/>
    </source>
</evidence>
<accession>A0A8T0E106</accession>
<comment type="caution">
    <text evidence="12">The sequence shown here is derived from an EMBL/GenBank/DDBJ whole genome shotgun (WGS) entry which is preliminary data.</text>
</comment>
<dbReference type="NCBIfam" id="TIGR00813">
    <property type="entry name" value="sss"/>
    <property type="match status" value="1"/>
</dbReference>
<dbReference type="Proteomes" id="UP000807504">
    <property type="component" value="Unassembled WGS sequence"/>
</dbReference>
<dbReference type="GO" id="GO:0005886">
    <property type="term" value="C:plasma membrane"/>
    <property type="evidence" value="ECO:0007669"/>
    <property type="project" value="UniProtKB-SubCell"/>
</dbReference>
<evidence type="ECO:0000313" key="12">
    <source>
        <dbReference type="EMBL" id="KAF8763797.1"/>
    </source>
</evidence>
<reference evidence="12" key="1">
    <citation type="journal article" date="2020" name="bioRxiv">
        <title>Chromosome-level reference genome of the European wasp spider Argiope bruennichi: a resource for studies on range expansion and evolutionary adaptation.</title>
        <authorList>
            <person name="Sheffer M.M."/>
            <person name="Hoppe A."/>
            <person name="Krehenwinkel H."/>
            <person name="Uhl G."/>
            <person name="Kuss A.W."/>
            <person name="Jensen L."/>
            <person name="Jensen C."/>
            <person name="Gillespie R.G."/>
            <person name="Hoff K.J."/>
            <person name="Prost S."/>
        </authorList>
    </citation>
    <scope>NUCLEOTIDE SEQUENCE</scope>
</reference>
<protein>
    <submittedName>
        <fullName evidence="12">Sodium-coupled monocarboxylate transporter 1 like protein</fullName>
    </submittedName>
</protein>
<feature type="transmembrane region" description="Helical" evidence="11">
    <location>
        <begin position="37"/>
        <end position="67"/>
    </location>
</feature>
<keyword evidence="7" id="KW-0915">Sodium</keyword>
<dbReference type="Pfam" id="PF00474">
    <property type="entry name" value="SSF"/>
    <property type="match status" value="2"/>
</dbReference>
<keyword evidence="6 11" id="KW-1133">Transmembrane helix</keyword>
<evidence type="ECO:0000256" key="9">
    <source>
        <dbReference type="ARBA" id="ARBA00023136"/>
    </source>
</evidence>
<gene>
    <name evidence="12" type="ORF">HNY73_021937</name>
</gene>
<dbReference type="CDD" id="cd11492">
    <property type="entry name" value="SLC5sbd_NIS-SMVT"/>
    <property type="match status" value="1"/>
</dbReference>
<keyword evidence="3" id="KW-0813">Transport</keyword>
<feature type="transmembrane region" description="Helical" evidence="11">
    <location>
        <begin position="12"/>
        <end position="31"/>
    </location>
</feature>
<dbReference type="PANTHER" id="PTHR42985">
    <property type="entry name" value="SODIUM-COUPLED MONOCARBOXYLATE TRANSPORTER"/>
    <property type="match status" value="1"/>
</dbReference>
<evidence type="ECO:0000256" key="8">
    <source>
        <dbReference type="ARBA" id="ARBA00023065"/>
    </source>
</evidence>
<comment type="similarity">
    <text evidence="2">Belongs to the sodium:solute symporter (SSF) (TC 2.A.21) family.</text>
</comment>
<evidence type="ECO:0000256" key="11">
    <source>
        <dbReference type="SAM" id="Phobius"/>
    </source>
</evidence>
<feature type="transmembrane region" description="Helical" evidence="11">
    <location>
        <begin position="732"/>
        <end position="754"/>
    </location>
</feature>
<dbReference type="PANTHER" id="PTHR42985:SF40">
    <property type="entry name" value="LD47995P-RELATED"/>
    <property type="match status" value="1"/>
</dbReference>
<evidence type="ECO:0000256" key="3">
    <source>
        <dbReference type="ARBA" id="ARBA00022448"/>
    </source>
</evidence>
<feature type="transmembrane region" description="Helical" evidence="11">
    <location>
        <begin position="238"/>
        <end position="263"/>
    </location>
</feature>
<feature type="transmembrane region" description="Helical" evidence="11">
    <location>
        <begin position="588"/>
        <end position="606"/>
    </location>
</feature>
<name>A0A8T0E106_ARGBR</name>
<keyword evidence="4" id="KW-1003">Cell membrane</keyword>
<dbReference type="GO" id="GO:0015293">
    <property type="term" value="F:symporter activity"/>
    <property type="evidence" value="ECO:0007669"/>
    <property type="project" value="TreeGrafter"/>
</dbReference>
<dbReference type="AlphaFoldDB" id="A0A8T0E106"/>
<reference evidence="12" key="2">
    <citation type="submission" date="2020-06" db="EMBL/GenBank/DDBJ databases">
        <authorList>
            <person name="Sheffer M."/>
        </authorList>
    </citation>
    <scope>NUCLEOTIDE SEQUENCE</scope>
</reference>
<organism evidence="12 13">
    <name type="scientific">Argiope bruennichi</name>
    <name type="common">Wasp spider</name>
    <name type="synonym">Aranea bruennichi</name>
    <dbReference type="NCBI Taxonomy" id="94029"/>
    <lineage>
        <taxon>Eukaryota</taxon>
        <taxon>Metazoa</taxon>
        <taxon>Ecdysozoa</taxon>
        <taxon>Arthropoda</taxon>
        <taxon>Chelicerata</taxon>
        <taxon>Arachnida</taxon>
        <taxon>Araneae</taxon>
        <taxon>Araneomorphae</taxon>
        <taxon>Entelegynae</taxon>
        <taxon>Araneoidea</taxon>
        <taxon>Araneidae</taxon>
        <taxon>Argiope</taxon>
    </lineage>
</organism>
<feature type="transmembrane region" description="Helical" evidence="11">
    <location>
        <begin position="794"/>
        <end position="814"/>
    </location>
</feature>
<feature type="transmembrane region" description="Helical" evidence="11">
    <location>
        <begin position="872"/>
        <end position="894"/>
    </location>
</feature>
<evidence type="ECO:0000256" key="1">
    <source>
        <dbReference type="ARBA" id="ARBA00004651"/>
    </source>
</evidence>
<proteinExistence type="inferred from homology"/>
<evidence type="ECO:0000256" key="6">
    <source>
        <dbReference type="ARBA" id="ARBA00022989"/>
    </source>
</evidence>
<evidence type="ECO:0000313" key="13">
    <source>
        <dbReference type="Proteomes" id="UP000807504"/>
    </source>
</evidence>
<evidence type="ECO:0000256" key="5">
    <source>
        <dbReference type="ARBA" id="ARBA00022692"/>
    </source>
</evidence>
<feature type="transmembrane region" description="Helical" evidence="11">
    <location>
        <begin position="687"/>
        <end position="711"/>
    </location>
</feature>
<dbReference type="Gene3D" id="1.20.1730.10">
    <property type="entry name" value="Sodium/glucose cotransporter"/>
    <property type="match status" value="2"/>
</dbReference>
<dbReference type="GO" id="GO:0006814">
    <property type="term" value="P:sodium ion transport"/>
    <property type="evidence" value="ECO:0007669"/>
    <property type="project" value="UniProtKB-KW"/>
</dbReference>
<feature type="transmembrane region" description="Helical" evidence="11">
    <location>
        <begin position="150"/>
        <end position="168"/>
    </location>
</feature>
<dbReference type="InterPro" id="IPR038377">
    <property type="entry name" value="Na/Glc_symporter_sf"/>
</dbReference>
<feature type="transmembrane region" description="Helical" evidence="11">
    <location>
        <begin position="377"/>
        <end position="395"/>
    </location>
</feature>
<dbReference type="PROSITE" id="PS50283">
    <property type="entry name" value="NA_SOLUT_SYMP_3"/>
    <property type="match status" value="2"/>
</dbReference>
<feature type="transmembrane region" description="Helical" evidence="11">
    <location>
        <begin position="627"/>
        <end position="653"/>
    </location>
</feature>
<dbReference type="InterPro" id="IPR051163">
    <property type="entry name" value="Sodium:Solute_Symporter_SSF"/>
</dbReference>
<sequence length="938" mass="103578">MNEYLLAGKNMPILPVAFSIMATYLSAITVIGMPAEVYIFGIYLSYASVIYPLSVLIASYVFLPVFFKLGACTAYEYLEKRFGKLTRIFTSVVFVVQTMLYMSVVLYAPALALSAVTNLSTWTSVLSVGIVCTFYCTLGGMKAVLWTDLFQALLMFIGIFAILIKGFLDIGFSEVFRIGYEGGRIAMPSLGLNLTERYTVWNILFQSCFFTMINFGSNQIQIQRLLTLKNISRSRKTLYLSIPLHILFFFLTCVVGLEIYAHFYTCDPLTAPSKPITAADQLMPYYVITVLRSYPGLPGICICGVFSATLSTVSSAINSLSAVTMQDLVRPFLASRRYSENTINLTAKAITLCYGGLCILLTVIAASFGNLVQAGKMVWGMCGGPILSVFLLGMLTTRANEKGVLTGLLCSLCMTGWIGFGTSAHGPRPKYLTLSAEGCQTNSTFSGGATSSILNSTVLSSFSETSTFSTTSVSEISGETPYIFPLYRISYLWYAPLGTLIGVVVGYISSIIISHITGEYPDVADEFLSPILNLFSKKKKSFKDKQLEIPEEEEAEFLTNGFTEIVEIADKGGRFIFDEFSGDLTIRYSFWNSLINGIFFYTYLYGVNQAQVQRYLSLGNLKKAQKALMWSFPLLLLFNLIIFWDGISLYALFHDCDPMKDENVKLSSADQLMPYGILKIYGDIPGLTGLCIAGVFSASLGTLSSAVNALANITIEDFIKPFCHCKKVNDTWMAFIAKLLAIGYICLILLMALVTSSFRAVLEASNVVLGMTAGPILGMYILGMFTTKANEPGTLIGLLSGVLWFAWAGFGSYITKPKVPTLSRDISGCYANSTWGVFNATTSTPFTEEVTEILKFTERKENDIFYLYTWSYMWLLCIALAITIVVGYVASYVLSFCIDPANVKSEYLSPFVRKLYFSPTYTAVRTKASDIEMEMNAR</sequence>
<feature type="transmembrane region" description="Helical" evidence="11">
    <location>
        <begin position="345"/>
        <end position="371"/>
    </location>
</feature>
<dbReference type="EMBL" id="JABXBU010002231">
    <property type="protein sequence ID" value="KAF8763797.1"/>
    <property type="molecule type" value="Genomic_DNA"/>
</dbReference>
<evidence type="ECO:0000256" key="7">
    <source>
        <dbReference type="ARBA" id="ARBA00023053"/>
    </source>
</evidence>
<keyword evidence="9 11" id="KW-0472">Membrane</keyword>
<keyword evidence="5 11" id="KW-0812">Transmembrane</keyword>
<comment type="subcellular location">
    <subcellularLocation>
        <location evidence="1">Cell membrane</location>
        <topology evidence="1">Multi-pass membrane protein</topology>
    </subcellularLocation>
</comment>
<keyword evidence="13" id="KW-1185">Reference proteome</keyword>
<feature type="transmembrane region" description="Helical" evidence="11">
    <location>
        <begin position="297"/>
        <end position="324"/>
    </location>
</feature>
<dbReference type="InterPro" id="IPR001734">
    <property type="entry name" value="Na/solute_symporter"/>
</dbReference>
<feature type="transmembrane region" description="Helical" evidence="11">
    <location>
        <begin position="760"/>
        <end position="782"/>
    </location>
</feature>
<evidence type="ECO:0000256" key="10">
    <source>
        <dbReference type="ARBA" id="ARBA00023201"/>
    </source>
</evidence>